<sequence length="288" mass="32485">MELSNGNKQLLIVGGVVLALVLLSPTSARVVKAQSKKVATKKAPLLPVPISPDPTVKPKTPVVKLRLFTDQKDNRPLSGLYSLHLDQQAERCRQMMYEAGYGRGYLRSFEDWKLAIWKEIPFVGPSYMWKLAQDFLKVCKEENYPLDLAIGHAWAESSCRPAMTMNSAGAIGPLQVTRVAAEQVGEFWPPISAQSAIRIGIKYMKWIRRTYPEARRSVVDCLRIYGMGYGGFQKAMKLGCPGKAQETYSVWQSECGHKAYVYTQRVLEVARNCPELHTVRWDTWTGKE</sequence>
<dbReference type="Proteomes" id="UP000321306">
    <property type="component" value="Unassembled WGS sequence"/>
</dbReference>
<organism evidence="1 2">
    <name type="scientific">Deinococcus cellulosilyticus (strain DSM 18568 / NBRC 106333 / KACC 11606 / 5516J-15)</name>
    <dbReference type="NCBI Taxonomy" id="1223518"/>
    <lineage>
        <taxon>Bacteria</taxon>
        <taxon>Thermotogati</taxon>
        <taxon>Deinococcota</taxon>
        <taxon>Deinococci</taxon>
        <taxon>Deinococcales</taxon>
        <taxon>Deinococcaceae</taxon>
        <taxon>Deinococcus</taxon>
    </lineage>
</organism>
<dbReference type="RefSeq" id="WP_146882766.1">
    <property type="nucleotide sequence ID" value="NZ_BJXB01000003.1"/>
</dbReference>
<proteinExistence type="predicted"/>
<evidence type="ECO:0000313" key="2">
    <source>
        <dbReference type="Proteomes" id="UP000321306"/>
    </source>
</evidence>
<evidence type="ECO:0000313" key="1">
    <source>
        <dbReference type="EMBL" id="GEM45298.1"/>
    </source>
</evidence>
<dbReference type="SUPFAM" id="SSF53955">
    <property type="entry name" value="Lysozyme-like"/>
    <property type="match status" value="1"/>
</dbReference>
<keyword evidence="2" id="KW-1185">Reference proteome</keyword>
<dbReference type="OrthoDB" id="70582at2"/>
<dbReference type="EMBL" id="BJXB01000003">
    <property type="protein sequence ID" value="GEM45298.1"/>
    <property type="molecule type" value="Genomic_DNA"/>
</dbReference>
<gene>
    <name evidence="1" type="ORF">DC3_09330</name>
</gene>
<evidence type="ECO:0008006" key="3">
    <source>
        <dbReference type="Google" id="ProtNLM"/>
    </source>
</evidence>
<reference evidence="1 2" key="1">
    <citation type="submission" date="2019-07" db="EMBL/GenBank/DDBJ databases">
        <title>Whole genome shotgun sequence of Deinococcus cellulosilyticus NBRC 106333.</title>
        <authorList>
            <person name="Hosoyama A."/>
            <person name="Uohara A."/>
            <person name="Ohji S."/>
            <person name="Ichikawa N."/>
        </authorList>
    </citation>
    <scope>NUCLEOTIDE SEQUENCE [LARGE SCALE GENOMIC DNA]</scope>
    <source>
        <strain evidence="1 2">NBRC 106333</strain>
    </source>
</reference>
<dbReference type="InterPro" id="IPR023346">
    <property type="entry name" value="Lysozyme-like_dom_sf"/>
</dbReference>
<dbReference type="Gene3D" id="1.10.530.10">
    <property type="match status" value="1"/>
</dbReference>
<dbReference type="AlphaFoldDB" id="A0A511MYE2"/>
<comment type="caution">
    <text evidence="1">The sequence shown here is derived from an EMBL/GenBank/DDBJ whole genome shotgun (WGS) entry which is preliminary data.</text>
</comment>
<name>A0A511MYE2_DEIC1</name>
<accession>A0A511MYE2</accession>
<protein>
    <recommendedName>
        <fullName evidence="3">Transglycosylase SLT domain-containing protein</fullName>
    </recommendedName>
</protein>